<sequence length="102" mass="11493">MTRSEDRWHPETTRTAAILLLFFASYFLTPISYFLSPNSSTKAPRRGSHGATLRGVELPVITSLSCLASYEAAHYSVRSRIQSVWNVSPRSLSTRSYVWAPK</sequence>
<proteinExistence type="predicted"/>
<organism evidence="2 3">
    <name type="scientific">Maioricimonas rarisocia</name>
    <dbReference type="NCBI Taxonomy" id="2528026"/>
    <lineage>
        <taxon>Bacteria</taxon>
        <taxon>Pseudomonadati</taxon>
        <taxon>Planctomycetota</taxon>
        <taxon>Planctomycetia</taxon>
        <taxon>Planctomycetales</taxon>
        <taxon>Planctomycetaceae</taxon>
        <taxon>Maioricimonas</taxon>
    </lineage>
</organism>
<protein>
    <submittedName>
        <fullName evidence="2">Uncharacterized protein</fullName>
    </submittedName>
</protein>
<dbReference type="Proteomes" id="UP000320496">
    <property type="component" value="Chromosome"/>
</dbReference>
<feature type="transmembrane region" description="Helical" evidence="1">
    <location>
        <begin position="16"/>
        <end position="36"/>
    </location>
</feature>
<dbReference type="EMBL" id="CP036275">
    <property type="protein sequence ID" value="QDU38330.1"/>
    <property type="molecule type" value="Genomic_DNA"/>
</dbReference>
<evidence type="ECO:0000256" key="1">
    <source>
        <dbReference type="SAM" id="Phobius"/>
    </source>
</evidence>
<keyword evidence="3" id="KW-1185">Reference proteome</keyword>
<name>A0A517Z785_9PLAN</name>
<evidence type="ECO:0000313" key="3">
    <source>
        <dbReference type="Proteomes" id="UP000320496"/>
    </source>
</evidence>
<keyword evidence="1" id="KW-1133">Transmembrane helix</keyword>
<evidence type="ECO:0000313" key="2">
    <source>
        <dbReference type="EMBL" id="QDU38330.1"/>
    </source>
</evidence>
<accession>A0A517Z785</accession>
<keyword evidence="1" id="KW-0472">Membrane</keyword>
<dbReference type="KEGG" id="mri:Mal4_26570"/>
<gene>
    <name evidence="2" type="ORF">Mal4_26570</name>
</gene>
<keyword evidence="1" id="KW-0812">Transmembrane</keyword>
<dbReference type="AlphaFoldDB" id="A0A517Z785"/>
<reference evidence="2 3" key="1">
    <citation type="submission" date="2019-02" db="EMBL/GenBank/DDBJ databases">
        <title>Deep-cultivation of Planctomycetes and their phenomic and genomic characterization uncovers novel biology.</title>
        <authorList>
            <person name="Wiegand S."/>
            <person name="Jogler M."/>
            <person name="Boedeker C."/>
            <person name="Pinto D."/>
            <person name="Vollmers J."/>
            <person name="Rivas-Marin E."/>
            <person name="Kohn T."/>
            <person name="Peeters S.H."/>
            <person name="Heuer A."/>
            <person name="Rast P."/>
            <person name="Oberbeckmann S."/>
            <person name="Bunk B."/>
            <person name="Jeske O."/>
            <person name="Meyerdierks A."/>
            <person name="Storesund J.E."/>
            <person name="Kallscheuer N."/>
            <person name="Luecker S."/>
            <person name="Lage O.M."/>
            <person name="Pohl T."/>
            <person name="Merkel B.J."/>
            <person name="Hornburger P."/>
            <person name="Mueller R.-W."/>
            <person name="Bruemmer F."/>
            <person name="Labrenz M."/>
            <person name="Spormann A.M."/>
            <person name="Op den Camp H."/>
            <person name="Overmann J."/>
            <person name="Amann R."/>
            <person name="Jetten M.S.M."/>
            <person name="Mascher T."/>
            <person name="Medema M.H."/>
            <person name="Devos D.P."/>
            <person name="Kaster A.-K."/>
            <person name="Ovreas L."/>
            <person name="Rohde M."/>
            <person name="Galperin M.Y."/>
            <person name="Jogler C."/>
        </authorList>
    </citation>
    <scope>NUCLEOTIDE SEQUENCE [LARGE SCALE GENOMIC DNA]</scope>
    <source>
        <strain evidence="2 3">Mal4</strain>
    </source>
</reference>